<dbReference type="SUPFAM" id="SSF50969">
    <property type="entry name" value="YVTN repeat-like/Quinoprotein amine dehydrogenase"/>
    <property type="match status" value="1"/>
</dbReference>
<name>A0A347ZS61_9CHLR</name>
<dbReference type="Pfam" id="PF13229">
    <property type="entry name" value="Beta_helix"/>
    <property type="match status" value="1"/>
</dbReference>
<evidence type="ECO:0000313" key="4">
    <source>
        <dbReference type="Proteomes" id="UP000256388"/>
    </source>
</evidence>
<dbReference type="Proteomes" id="UP000256388">
    <property type="component" value="Unassembled WGS sequence"/>
</dbReference>
<evidence type="ECO:0000259" key="2">
    <source>
        <dbReference type="Pfam" id="PF13229"/>
    </source>
</evidence>
<dbReference type="SUPFAM" id="SSF51126">
    <property type="entry name" value="Pectin lyase-like"/>
    <property type="match status" value="1"/>
</dbReference>
<keyword evidence="3" id="KW-0456">Lyase</keyword>
<accession>A0A347ZS61</accession>
<dbReference type="InterPro" id="IPR011050">
    <property type="entry name" value="Pectin_lyase_fold/virulence"/>
</dbReference>
<keyword evidence="4" id="KW-1185">Reference proteome</keyword>
<organism evidence="3 4">
    <name type="scientific">Pelolinea submarina</name>
    <dbReference type="NCBI Taxonomy" id="913107"/>
    <lineage>
        <taxon>Bacteria</taxon>
        <taxon>Bacillati</taxon>
        <taxon>Chloroflexota</taxon>
        <taxon>Anaerolineae</taxon>
        <taxon>Anaerolineales</taxon>
        <taxon>Anaerolineaceae</taxon>
        <taxon>Pelolinea</taxon>
    </lineage>
</organism>
<dbReference type="InterPro" id="IPR006626">
    <property type="entry name" value="PbH1"/>
</dbReference>
<dbReference type="InterPro" id="IPR051550">
    <property type="entry name" value="SCF-Subunits/Alg-Epimerases"/>
</dbReference>
<protein>
    <submittedName>
        <fullName evidence="3">Parallel beta helix pectate lyase-like protein</fullName>
    </submittedName>
</protein>
<dbReference type="PANTHER" id="PTHR22990:SF15">
    <property type="entry name" value="F-BOX ONLY PROTEIN 10"/>
    <property type="match status" value="1"/>
</dbReference>
<evidence type="ECO:0000256" key="1">
    <source>
        <dbReference type="ARBA" id="ARBA00022737"/>
    </source>
</evidence>
<dbReference type="PANTHER" id="PTHR22990">
    <property type="entry name" value="F-BOX ONLY PROTEIN"/>
    <property type="match status" value="1"/>
</dbReference>
<dbReference type="SMART" id="SM00710">
    <property type="entry name" value="PbH1"/>
    <property type="match status" value="4"/>
</dbReference>
<keyword evidence="1" id="KW-0677">Repeat</keyword>
<sequence length="689" mass="75482">MKTKPFIFLFFLCFLLSFYDLESSLIEKLPTTTNSGGNASGSRQTVIASSPGNLTSASVITNVTWNKNEHFIEVNIDPWPDDFSPTTIWVDGEEIPTGDEPGRIVIRPNAELDQSPDGFIIGTLPWVTGLDNIAFPCRGSLQLGFPDGSFTNAYDYNLVEQGCKTGAGKGANPPQDQTGGQTISGQIAKDTVWSGEILIAGDVYIPEGVTLTIDPGTIVRFKHYRGYKEPEKRLGLTVDGTIIAEGEPDQPIYFTSDADNPQNGDWRMIRVSNSDKSIFSYVVVEFGQQGLNFWGGKPKIQNSVVRWNNWEGIYFESYAQGEVSNTHVYQNGYNGIAAEQYNDLVIDHCLIEESGTSGIHLDATDAVITSSIFMNNGAGGVSVDNSASVLLKGVLSSQNSEGVATGEGNNVIQVGNVQITDNRNCQICGDSEKIADDTTVPEEITFDFSPDMSYELGYTPGDEDLDHYAYVYDAEDESRAVVKKVGENLGLTWAVAWDGEALWTATLWAEYYRIDPDSGEILTHFQGPGSQIWGLTFDGEHLWALDFAERMIYEIDPASGETLSSFPSPDPDNGCKGITWDGEYLYVAGWASNFVYVMDRSGNLAGTIEKGDWGNGGLAWDGEYFWSPGGPGIVKTTKDGRNVGWIYAASEGTWDMAWGEGLLWASQRTNENWSDAKIYGIEILDLQGY</sequence>
<dbReference type="AlphaFoldDB" id="A0A347ZS61"/>
<dbReference type="EMBL" id="QUMS01000001">
    <property type="protein sequence ID" value="REG11293.1"/>
    <property type="molecule type" value="Genomic_DNA"/>
</dbReference>
<evidence type="ECO:0000313" key="3">
    <source>
        <dbReference type="EMBL" id="REG11293.1"/>
    </source>
</evidence>
<dbReference type="InterPro" id="IPR012334">
    <property type="entry name" value="Pectin_lyas_fold"/>
</dbReference>
<dbReference type="Gene3D" id="2.160.20.10">
    <property type="entry name" value="Single-stranded right-handed beta-helix, Pectin lyase-like"/>
    <property type="match status" value="1"/>
</dbReference>
<dbReference type="RefSeq" id="WP_116224430.1">
    <property type="nucleotide sequence ID" value="NZ_AP018437.1"/>
</dbReference>
<proteinExistence type="predicted"/>
<dbReference type="InterPro" id="IPR039448">
    <property type="entry name" value="Beta_helix"/>
</dbReference>
<feature type="domain" description="Right handed beta helix" evidence="2">
    <location>
        <begin position="269"/>
        <end position="414"/>
    </location>
</feature>
<dbReference type="GO" id="GO:0016829">
    <property type="term" value="F:lyase activity"/>
    <property type="evidence" value="ECO:0007669"/>
    <property type="project" value="UniProtKB-KW"/>
</dbReference>
<reference evidence="3 4" key="1">
    <citation type="submission" date="2018-08" db="EMBL/GenBank/DDBJ databases">
        <title>Genomic Encyclopedia of Type Strains, Phase IV (KMG-IV): sequencing the most valuable type-strain genomes for metagenomic binning, comparative biology and taxonomic classification.</title>
        <authorList>
            <person name="Goeker M."/>
        </authorList>
    </citation>
    <scope>NUCLEOTIDE SEQUENCE [LARGE SCALE GENOMIC DNA]</scope>
    <source>
        <strain evidence="3 4">DSM 23923</strain>
    </source>
</reference>
<comment type="caution">
    <text evidence="3">The sequence shown here is derived from an EMBL/GenBank/DDBJ whole genome shotgun (WGS) entry which is preliminary data.</text>
</comment>
<dbReference type="Gene3D" id="2.130.10.10">
    <property type="entry name" value="YVTN repeat-like/Quinoprotein amine dehydrogenase"/>
    <property type="match status" value="1"/>
</dbReference>
<dbReference type="InterPro" id="IPR011044">
    <property type="entry name" value="Quino_amine_DH_bsu"/>
</dbReference>
<dbReference type="InterPro" id="IPR015943">
    <property type="entry name" value="WD40/YVTN_repeat-like_dom_sf"/>
</dbReference>
<dbReference type="OrthoDB" id="166985at2"/>
<gene>
    <name evidence="3" type="ORF">DFR64_1171</name>
</gene>